<dbReference type="InterPro" id="IPR036322">
    <property type="entry name" value="WD40_repeat_dom_sf"/>
</dbReference>
<dbReference type="Gene3D" id="2.130.10.10">
    <property type="entry name" value="YVTN repeat-like/Quinoprotein amine dehydrogenase"/>
    <property type="match status" value="1"/>
</dbReference>
<accession>A0A9P6M6D5</accession>
<dbReference type="EMBL" id="JAAAHY010000081">
    <property type="protein sequence ID" value="KAF9967401.1"/>
    <property type="molecule type" value="Genomic_DNA"/>
</dbReference>
<reference evidence="2" key="1">
    <citation type="journal article" date="2020" name="Fungal Divers.">
        <title>Resolving the Mortierellaceae phylogeny through synthesis of multi-gene phylogenetics and phylogenomics.</title>
        <authorList>
            <person name="Vandepol N."/>
            <person name="Liber J."/>
            <person name="Desiro A."/>
            <person name="Na H."/>
            <person name="Kennedy M."/>
            <person name="Barry K."/>
            <person name="Grigoriev I.V."/>
            <person name="Miller A.N."/>
            <person name="O'Donnell K."/>
            <person name="Stajich J.E."/>
            <person name="Bonito G."/>
        </authorList>
    </citation>
    <scope>NUCLEOTIDE SEQUENCE</scope>
    <source>
        <strain evidence="2">CK1249</strain>
    </source>
</reference>
<dbReference type="Proteomes" id="UP000738359">
    <property type="component" value="Unassembled WGS sequence"/>
</dbReference>
<feature type="compositionally biased region" description="Acidic residues" evidence="1">
    <location>
        <begin position="299"/>
        <end position="312"/>
    </location>
</feature>
<keyword evidence="3" id="KW-1185">Reference proteome</keyword>
<evidence type="ECO:0008006" key="4">
    <source>
        <dbReference type="Google" id="ProtNLM"/>
    </source>
</evidence>
<organism evidence="2 3">
    <name type="scientific">Mortierella alpina</name>
    <name type="common">Oleaginous fungus</name>
    <name type="synonym">Mortierella renispora</name>
    <dbReference type="NCBI Taxonomy" id="64518"/>
    <lineage>
        <taxon>Eukaryota</taxon>
        <taxon>Fungi</taxon>
        <taxon>Fungi incertae sedis</taxon>
        <taxon>Mucoromycota</taxon>
        <taxon>Mortierellomycotina</taxon>
        <taxon>Mortierellomycetes</taxon>
        <taxon>Mortierellales</taxon>
        <taxon>Mortierellaceae</taxon>
        <taxon>Mortierella</taxon>
    </lineage>
</organism>
<comment type="caution">
    <text evidence="2">The sequence shown here is derived from an EMBL/GenBank/DDBJ whole genome shotgun (WGS) entry which is preliminary data.</text>
</comment>
<evidence type="ECO:0000313" key="2">
    <source>
        <dbReference type="EMBL" id="KAF9967401.1"/>
    </source>
</evidence>
<sequence length="449" mass="49889">METEFESRPLRPGSLIWSEDNVLALVTPSNLHIFAPLLRSSPNSANFIVSAIPAQTLEQDNAPWKLTTHGSRDDDLCMHVILDRYIAAHWNAEQEVDLEMADKVESVSLAWSPKIFMDGIGSLLALGNKSGHITIWNVVDPQNIRCVTSIDTSADGTVHVRRVKLNPTAPLENIDVSETIMAAPPRSLHPCTVLRWSPTLPETADRPNNLAFSKGNRLYIWLPEVNRILAWRKPVAKAISDISWDAFGTVVFVFFMDGKHSVLNVSDDGLSVHEDNVEFVHQNIISRCHLQSKTNLTQEEGEADDDGGDEEAAGGGVGSKLQLHIVCGNRSAEGFQLATVYHVSSSFHMEFQRERFQSCTMMLTNTYKDVSEQTGDVLLKRLATFMRLPNAVFICECVSQQDVGAGFIQKLLAVMDEECASPTESMRTFARREVMEGDSTSFKSSHVPY</sequence>
<proteinExistence type="predicted"/>
<gene>
    <name evidence="2" type="ORF">BGZ70_009725</name>
</gene>
<dbReference type="InterPro" id="IPR015943">
    <property type="entry name" value="WD40/YVTN_repeat-like_dom_sf"/>
</dbReference>
<evidence type="ECO:0000313" key="3">
    <source>
        <dbReference type="Proteomes" id="UP000738359"/>
    </source>
</evidence>
<evidence type="ECO:0000256" key="1">
    <source>
        <dbReference type="SAM" id="MobiDB-lite"/>
    </source>
</evidence>
<dbReference type="OrthoDB" id="6021743at2759"/>
<name>A0A9P6M6D5_MORAP</name>
<feature type="region of interest" description="Disordered" evidence="1">
    <location>
        <begin position="296"/>
        <end position="315"/>
    </location>
</feature>
<dbReference type="AlphaFoldDB" id="A0A9P6M6D5"/>
<protein>
    <recommendedName>
        <fullName evidence="4">Transcription factor IIIC 90kDa subunit N-terminal domain-containing protein</fullName>
    </recommendedName>
</protein>
<dbReference type="SUPFAM" id="SSF50978">
    <property type="entry name" value="WD40 repeat-like"/>
    <property type="match status" value="1"/>
</dbReference>